<dbReference type="EMBL" id="JALNTZ010000007">
    <property type="protein sequence ID" value="KAJ3644686.1"/>
    <property type="molecule type" value="Genomic_DNA"/>
</dbReference>
<name>A0AA38HWB4_9CUCU</name>
<protein>
    <submittedName>
        <fullName evidence="2">Uncharacterized protein</fullName>
    </submittedName>
</protein>
<proteinExistence type="predicted"/>
<organism evidence="2 3">
    <name type="scientific">Zophobas morio</name>
    <dbReference type="NCBI Taxonomy" id="2755281"/>
    <lineage>
        <taxon>Eukaryota</taxon>
        <taxon>Metazoa</taxon>
        <taxon>Ecdysozoa</taxon>
        <taxon>Arthropoda</taxon>
        <taxon>Hexapoda</taxon>
        <taxon>Insecta</taxon>
        <taxon>Pterygota</taxon>
        <taxon>Neoptera</taxon>
        <taxon>Endopterygota</taxon>
        <taxon>Coleoptera</taxon>
        <taxon>Polyphaga</taxon>
        <taxon>Cucujiformia</taxon>
        <taxon>Tenebrionidae</taxon>
        <taxon>Zophobas</taxon>
    </lineage>
</organism>
<keyword evidence="1" id="KW-1133">Transmembrane helix</keyword>
<dbReference type="AlphaFoldDB" id="A0AA38HWB4"/>
<comment type="caution">
    <text evidence="2">The sequence shown here is derived from an EMBL/GenBank/DDBJ whole genome shotgun (WGS) entry which is preliminary data.</text>
</comment>
<feature type="transmembrane region" description="Helical" evidence="1">
    <location>
        <begin position="12"/>
        <end position="35"/>
    </location>
</feature>
<keyword evidence="1" id="KW-0472">Membrane</keyword>
<dbReference type="Gene3D" id="1.10.287.70">
    <property type="match status" value="1"/>
</dbReference>
<keyword evidence="3" id="KW-1185">Reference proteome</keyword>
<accession>A0AA38HWB4</accession>
<keyword evidence="1" id="KW-0812">Transmembrane</keyword>
<evidence type="ECO:0000313" key="3">
    <source>
        <dbReference type="Proteomes" id="UP001168821"/>
    </source>
</evidence>
<reference evidence="2" key="1">
    <citation type="journal article" date="2023" name="G3 (Bethesda)">
        <title>Whole genome assemblies of Zophobas morio and Tenebrio molitor.</title>
        <authorList>
            <person name="Kaur S."/>
            <person name="Stinson S.A."/>
            <person name="diCenzo G.C."/>
        </authorList>
    </citation>
    <scope>NUCLEOTIDE SEQUENCE</scope>
    <source>
        <strain evidence="2">QUZm001</strain>
    </source>
</reference>
<evidence type="ECO:0000256" key="1">
    <source>
        <dbReference type="SAM" id="Phobius"/>
    </source>
</evidence>
<dbReference type="Proteomes" id="UP001168821">
    <property type="component" value="Unassembled WGS sequence"/>
</dbReference>
<sequence length="68" mass="7503">MEDGGGRRCTTAIFCGRTGLLVLMTGYAFLGALLFKSLEGGNEGDVPVHVQRSREDCLRELWLITGQW</sequence>
<gene>
    <name evidence="2" type="ORF">Zmor_022396</name>
</gene>
<evidence type="ECO:0000313" key="2">
    <source>
        <dbReference type="EMBL" id="KAJ3644686.1"/>
    </source>
</evidence>